<dbReference type="Proteomes" id="UP000648075">
    <property type="component" value="Unassembled WGS sequence"/>
</dbReference>
<gene>
    <name evidence="1" type="ORF">GCM10011614_06620</name>
</gene>
<evidence type="ECO:0000313" key="2">
    <source>
        <dbReference type="Proteomes" id="UP000648075"/>
    </source>
</evidence>
<proteinExistence type="predicted"/>
<evidence type="ECO:0000313" key="1">
    <source>
        <dbReference type="EMBL" id="GGY94283.1"/>
    </source>
</evidence>
<reference evidence="1" key="2">
    <citation type="submission" date="2020-09" db="EMBL/GenBank/DDBJ databases">
        <authorList>
            <person name="Sun Q."/>
            <person name="Kim S."/>
        </authorList>
    </citation>
    <scope>NUCLEOTIDE SEQUENCE</scope>
    <source>
        <strain evidence="1">KCTC 32255</strain>
    </source>
</reference>
<sequence length="186" mass="21182">MSDKRRNRVPFTPAALEQTALAYVARYATTQARLRSYLVRKLRERGWEGTDDRTEDRPEDRIEALVMRFAQAGYLDDEAWARMRSGALARRGFGAGRIGQALREAGIAEDLRADNRLDEPAQRQAALVLARRRRFGPFRGADLLPDRPQREKQVAAMVRAGHPLDIARRIVDARDPEEVEQWADSA</sequence>
<reference evidence="1" key="1">
    <citation type="journal article" date="2014" name="Int. J. Syst. Evol. Microbiol.">
        <title>Complete genome sequence of Corynebacterium casei LMG S-19264T (=DSM 44701T), isolated from a smear-ripened cheese.</title>
        <authorList>
            <consortium name="US DOE Joint Genome Institute (JGI-PGF)"/>
            <person name="Walter F."/>
            <person name="Albersmeier A."/>
            <person name="Kalinowski J."/>
            <person name="Ruckert C."/>
        </authorList>
    </citation>
    <scope>NUCLEOTIDE SEQUENCE</scope>
    <source>
        <strain evidence="1">KCTC 32255</strain>
    </source>
</reference>
<accession>A0A918UDU2</accession>
<organism evidence="1 2">
    <name type="scientific">Novosphingobium colocasiae</name>
    <dbReference type="NCBI Taxonomy" id="1256513"/>
    <lineage>
        <taxon>Bacteria</taxon>
        <taxon>Pseudomonadati</taxon>
        <taxon>Pseudomonadota</taxon>
        <taxon>Alphaproteobacteria</taxon>
        <taxon>Sphingomonadales</taxon>
        <taxon>Sphingomonadaceae</taxon>
        <taxon>Novosphingobium</taxon>
    </lineage>
</organism>
<name>A0A918UDU2_9SPHN</name>
<comment type="caution">
    <text evidence="1">The sequence shown here is derived from an EMBL/GenBank/DDBJ whole genome shotgun (WGS) entry which is preliminary data.</text>
</comment>
<keyword evidence="2" id="KW-1185">Reference proteome</keyword>
<dbReference type="EMBL" id="BMZA01000001">
    <property type="protein sequence ID" value="GGY94283.1"/>
    <property type="molecule type" value="Genomic_DNA"/>
</dbReference>
<evidence type="ECO:0008006" key="3">
    <source>
        <dbReference type="Google" id="ProtNLM"/>
    </source>
</evidence>
<protein>
    <recommendedName>
        <fullName evidence="3">Regulatory protein RecX</fullName>
    </recommendedName>
</protein>
<dbReference type="RefSeq" id="WP_189619633.1">
    <property type="nucleotide sequence ID" value="NZ_BMZA01000001.1"/>
</dbReference>
<dbReference type="AlphaFoldDB" id="A0A918UDU2"/>